<evidence type="ECO:0000256" key="12">
    <source>
        <dbReference type="ARBA" id="ARBA00023027"/>
    </source>
</evidence>
<dbReference type="EC" id="1.14.12.17" evidence="15"/>
<evidence type="ECO:0000256" key="6">
    <source>
        <dbReference type="ARBA" id="ARBA00022630"/>
    </source>
</evidence>
<evidence type="ECO:0000256" key="10">
    <source>
        <dbReference type="ARBA" id="ARBA00023002"/>
    </source>
</evidence>
<comment type="domain">
    <text evidence="15">Consists of two distinct domains; an N-terminal heme-containing oxygen-binding domain and a C-terminal reductase domain with binding sites for FAD and NAD(P)H.</text>
</comment>
<evidence type="ECO:0000256" key="7">
    <source>
        <dbReference type="ARBA" id="ARBA00022723"/>
    </source>
</evidence>
<evidence type="ECO:0000256" key="13">
    <source>
        <dbReference type="ARBA" id="ARBA00048649"/>
    </source>
</evidence>
<comment type="catalytic activity">
    <reaction evidence="14 15">
        <text>2 nitric oxide + NADPH + 2 O2 = 2 nitrate + NADP(+) + H(+)</text>
        <dbReference type="Rhea" id="RHEA:19465"/>
        <dbReference type="ChEBI" id="CHEBI:15378"/>
        <dbReference type="ChEBI" id="CHEBI:15379"/>
        <dbReference type="ChEBI" id="CHEBI:16480"/>
        <dbReference type="ChEBI" id="CHEBI:17632"/>
        <dbReference type="ChEBI" id="CHEBI:57783"/>
        <dbReference type="ChEBI" id="CHEBI:58349"/>
        <dbReference type="EC" id="1.14.12.17"/>
    </reaction>
</comment>
<feature type="active site" description="Charge relay system" evidence="15">
    <location>
        <position position="137"/>
    </location>
</feature>
<dbReference type="Gene3D" id="3.40.50.80">
    <property type="entry name" value="Nucleotide-binding domain of ferredoxin-NADP reductase (FNR) module"/>
    <property type="match status" value="1"/>
</dbReference>
<feature type="binding site" evidence="15">
    <location>
        <position position="190"/>
    </location>
    <ligand>
        <name>FAD</name>
        <dbReference type="ChEBI" id="CHEBI:57692"/>
    </ligand>
</feature>
<feature type="binding site" evidence="15">
    <location>
        <begin position="275"/>
        <end position="280"/>
    </location>
    <ligand>
        <name>NADP(+)</name>
        <dbReference type="ChEBI" id="CHEBI:58349"/>
    </ligand>
</feature>
<reference evidence="18 19" key="1">
    <citation type="submission" date="2016-10" db="EMBL/GenBank/DDBJ databases">
        <title>The whole genome sequencing and assembly of Bacillus simplex DSM 1321 strain.</title>
        <authorList>
            <person name="Park M.-K."/>
            <person name="Lee Y.-J."/>
            <person name="Yi H."/>
            <person name="Bahn Y.-S."/>
            <person name="Kim J.F."/>
            <person name="Lee D.-W."/>
        </authorList>
    </citation>
    <scope>NUCLEOTIDE SEQUENCE [LARGE SCALE GENOMIC DNA]</scope>
    <source>
        <strain evidence="18 19">DSM 1321</strain>
    </source>
</reference>
<dbReference type="PANTHER" id="PTHR43396:SF3">
    <property type="entry name" value="FLAVOHEMOPROTEIN"/>
    <property type="match status" value="1"/>
</dbReference>
<comment type="cofactor">
    <cofactor evidence="15">
        <name>FAD</name>
        <dbReference type="ChEBI" id="CHEBI:57692"/>
    </cofactor>
    <text evidence="15">Binds 1 FAD per subunit.</text>
</comment>
<dbReference type="InterPro" id="IPR017938">
    <property type="entry name" value="Riboflavin_synthase-like_b-brl"/>
</dbReference>
<comment type="cofactor">
    <cofactor evidence="15">
        <name>heme b</name>
        <dbReference type="ChEBI" id="CHEBI:60344"/>
    </cofactor>
    <text evidence="15">Binds 1 heme b (iron(II)-protoporphyrin IX) group per subunit.</text>
</comment>
<dbReference type="GO" id="GO:0008941">
    <property type="term" value="F:nitric oxide dioxygenase NAD(P)H activity"/>
    <property type="evidence" value="ECO:0007669"/>
    <property type="project" value="UniProtKB-UniRule"/>
</dbReference>
<dbReference type="Proteomes" id="UP000214618">
    <property type="component" value="Chromosome"/>
</dbReference>
<dbReference type="GO" id="GO:0019825">
    <property type="term" value="F:oxygen binding"/>
    <property type="evidence" value="ECO:0007669"/>
    <property type="project" value="InterPro"/>
</dbReference>
<dbReference type="FunFam" id="1.10.490.10:FF:000003">
    <property type="entry name" value="Flavohemoprotein"/>
    <property type="match status" value="1"/>
</dbReference>
<evidence type="ECO:0000256" key="9">
    <source>
        <dbReference type="ARBA" id="ARBA00022857"/>
    </source>
</evidence>
<dbReference type="GO" id="GO:0020037">
    <property type="term" value="F:heme binding"/>
    <property type="evidence" value="ECO:0007669"/>
    <property type="project" value="InterPro"/>
</dbReference>
<dbReference type="RefSeq" id="WP_063233280.1">
    <property type="nucleotide sequence ID" value="NZ_BCVO01000008.1"/>
</dbReference>
<evidence type="ECO:0000256" key="3">
    <source>
        <dbReference type="ARBA" id="ARBA00022448"/>
    </source>
</evidence>
<evidence type="ECO:0000259" key="17">
    <source>
        <dbReference type="PROSITE" id="PS51384"/>
    </source>
</evidence>
<dbReference type="PRINTS" id="PR00410">
    <property type="entry name" value="PHEHYDRXLASE"/>
</dbReference>
<keyword evidence="10 15" id="KW-0560">Oxidoreductase</keyword>
<feature type="binding site" evidence="15">
    <location>
        <begin position="395"/>
        <end position="398"/>
    </location>
    <ligand>
        <name>FAD</name>
        <dbReference type="ChEBI" id="CHEBI:57692"/>
    </ligand>
</feature>
<dbReference type="Gene3D" id="1.10.490.10">
    <property type="entry name" value="Globins"/>
    <property type="match status" value="1"/>
</dbReference>
<keyword evidence="6 15" id="KW-0285">Flavoprotein</keyword>
<dbReference type="InterPro" id="IPR000971">
    <property type="entry name" value="Globin"/>
</dbReference>
<dbReference type="PROSITE" id="PS01033">
    <property type="entry name" value="GLOBIN"/>
    <property type="match status" value="1"/>
</dbReference>
<feature type="domain" description="Globin" evidence="16">
    <location>
        <begin position="1"/>
        <end position="138"/>
    </location>
</feature>
<evidence type="ECO:0000313" key="18">
    <source>
        <dbReference type="EMBL" id="ASS96466.1"/>
    </source>
</evidence>
<keyword evidence="15" id="KW-0216">Detoxification</keyword>
<dbReference type="FunFam" id="2.40.30.10:FF:000034">
    <property type="entry name" value="Flavohemoprotein"/>
    <property type="match status" value="1"/>
</dbReference>
<dbReference type="Pfam" id="PF00175">
    <property type="entry name" value="NAD_binding_1"/>
    <property type="match status" value="1"/>
</dbReference>
<feature type="site" description="Influences the redox potential of the prosthetic heme and FAD groups" evidence="15">
    <location>
        <position position="84"/>
    </location>
</feature>
<evidence type="ECO:0000256" key="4">
    <source>
        <dbReference type="ARBA" id="ARBA00022617"/>
    </source>
</evidence>
<dbReference type="InterPro" id="IPR017927">
    <property type="entry name" value="FAD-bd_FR_type"/>
</dbReference>
<dbReference type="CDD" id="cd14777">
    <property type="entry name" value="Yhb1-globin-like"/>
    <property type="match status" value="1"/>
</dbReference>
<evidence type="ECO:0000256" key="8">
    <source>
        <dbReference type="ARBA" id="ARBA00022827"/>
    </source>
</evidence>
<feature type="site" description="Influences the redox potential of the prosthetic heme and FAD groups" evidence="15">
    <location>
        <position position="394"/>
    </location>
</feature>
<dbReference type="EMBL" id="CP017704">
    <property type="protein sequence ID" value="ASS96466.1"/>
    <property type="molecule type" value="Genomic_DNA"/>
</dbReference>
<evidence type="ECO:0000256" key="1">
    <source>
        <dbReference type="ARBA" id="ARBA00006401"/>
    </source>
</evidence>
<keyword evidence="12 15" id="KW-0520">NAD</keyword>
<dbReference type="GO" id="GO:0046872">
    <property type="term" value="F:metal ion binding"/>
    <property type="evidence" value="ECO:0007669"/>
    <property type="project" value="UniProtKB-KW"/>
</dbReference>
<comment type="catalytic activity">
    <reaction evidence="13 15">
        <text>2 nitric oxide + NADH + 2 O2 = 2 nitrate + NAD(+) + H(+)</text>
        <dbReference type="Rhea" id="RHEA:19469"/>
        <dbReference type="ChEBI" id="CHEBI:15378"/>
        <dbReference type="ChEBI" id="CHEBI:15379"/>
        <dbReference type="ChEBI" id="CHEBI:16480"/>
        <dbReference type="ChEBI" id="CHEBI:17632"/>
        <dbReference type="ChEBI" id="CHEBI:57540"/>
        <dbReference type="ChEBI" id="CHEBI:57945"/>
        <dbReference type="EC" id="1.14.12.17"/>
    </reaction>
</comment>
<dbReference type="PANTHER" id="PTHR43396">
    <property type="entry name" value="FLAVOHEMOPROTEIN"/>
    <property type="match status" value="1"/>
</dbReference>
<evidence type="ECO:0000313" key="19">
    <source>
        <dbReference type="Proteomes" id="UP000214618"/>
    </source>
</evidence>
<dbReference type="GO" id="GO:0009636">
    <property type="term" value="P:response to toxic substance"/>
    <property type="evidence" value="ECO:0007669"/>
    <property type="project" value="UniProtKB-KW"/>
</dbReference>
<gene>
    <name evidence="15" type="primary">hmp</name>
    <name evidence="18" type="ORF">BS1321_22635</name>
</gene>
<dbReference type="SUPFAM" id="SSF63380">
    <property type="entry name" value="Riboflavin synthase domain-like"/>
    <property type="match status" value="1"/>
</dbReference>
<comment type="function">
    <text evidence="15">Is involved in NO detoxification in an aerobic process, termed nitric oxide dioxygenase (NOD) reaction that utilizes O(2) and NAD(P)H to convert NO to nitrate, which protects the bacterium from various noxious nitrogen compounds. Therefore, plays a central role in the inducible response to nitrosative stress.</text>
</comment>
<dbReference type="HAMAP" id="MF_01252">
    <property type="entry name" value="Hmp"/>
    <property type="match status" value="1"/>
</dbReference>
<keyword evidence="8 15" id="KW-0274">FAD</keyword>
<proteinExistence type="inferred from homology"/>
<dbReference type="Gene3D" id="2.40.30.10">
    <property type="entry name" value="Translation factors"/>
    <property type="match status" value="1"/>
</dbReference>
<evidence type="ECO:0000256" key="11">
    <source>
        <dbReference type="ARBA" id="ARBA00023004"/>
    </source>
</evidence>
<dbReference type="GO" id="GO:0071500">
    <property type="term" value="P:cellular response to nitrosative stress"/>
    <property type="evidence" value="ECO:0007669"/>
    <property type="project" value="TreeGrafter"/>
</dbReference>
<evidence type="ECO:0000256" key="15">
    <source>
        <dbReference type="HAMAP-Rule" id="MF_01252"/>
    </source>
</evidence>
<dbReference type="PROSITE" id="PS51384">
    <property type="entry name" value="FAD_FR"/>
    <property type="match status" value="1"/>
</dbReference>
<dbReference type="InterPro" id="IPR009050">
    <property type="entry name" value="Globin-like_sf"/>
</dbReference>
<feature type="binding site" description="proximal binding residue" evidence="15">
    <location>
        <position position="85"/>
    </location>
    <ligand>
        <name>heme b</name>
        <dbReference type="ChEBI" id="CHEBI:60344"/>
    </ligand>
    <ligandPart>
        <name>Fe</name>
        <dbReference type="ChEBI" id="CHEBI:18248"/>
    </ligandPart>
</feature>
<dbReference type="CDD" id="cd06184">
    <property type="entry name" value="flavohem_like_fad_nad_binding"/>
    <property type="match status" value="1"/>
</dbReference>
<dbReference type="InterPro" id="IPR001433">
    <property type="entry name" value="OxRdtase_FAD/NAD-bd"/>
</dbReference>
<comment type="similarity">
    <text evidence="2 15">Belongs to the globin family. Two-domain flavohemoproteins subfamily.</text>
</comment>
<keyword evidence="4 15" id="KW-0349">Heme</keyword>
<dbReference type="AlphaFoldDB" id="A0A223EMM3"/>
<dbReference type="OrthoDB" id="9801223at2"/>
<name>A0A223EMM3_9BACI</name>
<sequence>MLSQKTIDVIKSTVPVLEVHGTTITTVFYKNLFEAHPELLNIFNHANQKKGRQQNALANTVLAAAKYIDQLETIIPAVKQIAQKHRSLGVKAEHYPIVGEYLLGAIKEVLQDAATEEILQAWGEAYGVIADAFISIEKEMYDQASNQVGGWSDFKRFTVVEKVRESDVITSFYLKPSNGDKVPSFLPGQYITVRIEIPGERYLFNRQYSLSDVPGKDYFRISVKKETPGTSPDGRVSNYLHESIQMGDSIDVTAPAGDFTIDLEKRTPAVFLSGGVGITPFMSMVHAVAEQTPERDVQFVHASDNGNLQPFRMELTELTHKLASYHLSFVFKNPSEDDKNLPNFEKEGYIDKELLSSFVKPEADYYVCGPVPFMKAIITYLKELGIDTDKIHYEFFGPAMAL</sequence>
<keyword evidence="9 15" id="KW-0521">NADP</keyword>
<organism evidence="18 19">
    <name type="scientific">Peribacillus simplex NBRC 15720 = DSM 1321</name>
    <dbReference type="NCBI Taxonomy" id="1349754"/>
    <lineage>
        <taxon>Bacteria</taxon>
        <taxon>Bacillati</taxon>
        <taxon>Bacillota</taxon>
        <taxon>Bacilli</taxon>
        <taxon>Bacillales</taxon>
        <taxon>Bacillaceae</taxon>
        <taxon>Peribacillus</taxon>
    </lineage>
</organism>
<dbReference type="InterPro" id="IPR023950">
    <property type="entry name" value="Hmp"/>
</dbReference>
<dbReference type="NCBIfam" id="NF009805">
    <property type="entry name" value="PRK13289.1"/>
    <property type="match status" value="1"/>
</dbReference>
<accession>A0A223EMM3</accession>
<feature type="site" description="Involved in heme-bound ligand stabilization and O-O bond activation" evidence="15">
    <location>
        <position position="29"/>
    </location>
</feature>
<evidence type="ECO:0000259" key="16">
    <source>
        <dbReference type="PROSITE" id="PS01033"/>
    </source>
</evidence>
<evidence type="ECO:0000256" key="14">
    <source>
        <dbReference type="ARBA" id="ARBA00049433"/>
    </source>
</evidence>
<comment type="similarity">
    <text evidence="1 15">In the C-terminal section; belongs to the flavoprotein pyridine nucleotide cytochrome reductase family.</text>
</comment>
<feature type="domain" description="FAD-binding FR-type" evidence="17">
    <location>
        <begin position="152"/>
        <end position="262"/>
    </location>
</feature>
<keyword evidence="11 15" id="KW-0408">Iron</keyword>
<keyword evidence="3 15" id="KW-0813">Transport</keyword>
<dbReference type="SUPFAM" id="SSF46458">
    <property type="entry name" value="Globin-like"/>
    <property type="match status" value="1"/>
</dbReference>
<feature type="active site" description="Charge relay system" evidence="15">
    <location>
        <position position="95"/>
    </location>
</feature>
<feature type="region of interest" description="Reductase" evidence="15">
    <location>
        <begin position="149"/>
        <end position="402"/>
    </location>
</feature>
<keyword evidence="5 15" id="KW-0561">Oxygen transport</keyword>
<protein>
    <recommendedName>
        <fullName evidence="15">Flavohemoprotein</fullName>
    </recommendedName>
    <alternativeName>
        <fullName evidence="15">Flavohemoglobin</fullName>
    </alternativeName>
    <alternativeName>
        <fullName evidence="15">Hemoglobin-like protein</fullName>
    </alternativeName>
    <alternativeName>
        <fullName evidence="15">Nitric oxide dioxygenase</fullName>
        <shortName evidence="15">NO oxygenase</shortName>
        <shortName evidence="15">NOD</shortName>
        <ecNumber evidence="15">1.14.12.17</ecNumber>
    </alternativeName>
</protein>
<dbReference type="InterPro" id="IPR039261">
    <property type="entry name" value="FNR_nucleotide-bd"/>
</dbReference>
<evidence type="ECO:0000256" key="2">
    <source>
        <dbReference type="ARBA" id="ARBA00008414"/>
    </source>
</evidence>
<dbReference type="InterPro" id="IPR012292">
    <property type="entry name" value="Globin/Proto"/>
</dbReference>
<dbReference type="GO" id="GO:0071949">
    <property type="term" value="F:FAD binding"/>
    <property type="evidence" value="ECO:0007669"/>
    <property type="project" value="InterPro"/>
</dbReference>
<dbReference type="Pfam" id="PF00970">
    <property type="entry name" value="FAD_binding_6"/>
    <property type="match status" value="1"/>
</dbReference>
<dbReference type="GeneID" id="56475581"/>
<dbReference type="Pfam" id="PF00042">
    <property type="entry name" value="Globin"/>
    <property type="match status" value="1"/>
</dbReference>
<dbReference type="GO" id="GO:0005344">
    <property type="term" value="F:oxygen carrier activity"/>
    <property type="evidence" value="ECO:0007669"/>
    <property type="project" value="UniProtKB-UniRule"/>
</dbReference>
<evidence type="ECO:0000256" key="5">
    <source>
        <dbReference type="ARBA" id="ARBA00022621"/>
    </source>
</evidence>
<dbReference type="InterPro" id="IPR008333">
    <property type="entry name" value="Cbr1-like_FAD-bd_dom"/>
</dbReference>
<feature type="binding site" evidence="15">
    <location>
        <begin position="206"/>
        <end position="209"/>
    </location>
    <ligand>
        <name>FAD</name>
        <dbReference type="ChEBI" id="CHEBI:57692"/>
    </ligand>
</feature>
<keyword evidence="7 15" id="KW-0479">Metal-binding</keyword>
<dbReference type="FunFam" id="3.40.50.80:FF:000010">
    <property type="entry name" value="Flavohemoprotein"/>
    <property type="match status" value="1"/>
</dbReference>
<dbReference type="GO" id="GO:0046210">
    <property type="term" value="P:nitric oxide catabolic process"/>
    <property type="evidence" value="ECO:0007669"/>
    <property type="project" value="TreeGrafter"/>
</dbReference>
<keyword evidence="18" id="KW-0223">Dioxygenase</keyword>
<dbReference type="SUPFAM" id="SSF52343">
    <property type="entry name" value="Ferredoxin reductase-like, C-terminal NADP-linked domain"/>
    <property type="match status" value="1"/>
</dbReference>